<evidence type="ECO:0000256" key="7">
    <source>
        <dbReference type="SAM" id="Coils"/>
    </source>
</evidence>
<evidence type="ECO:0000256" key="3">
    <source>
        <dbReference type="ARBA" id="ARBA00022490"/>
    </source>
</evidence>
<feature type="coiled-coil region" evidence="7">
    <location>
        <begin position="1631"/>
        <end position="1729"/>
    </location>
</feature>
<dbReference type="Gene3D" id="1.20.5.1700">
    <property type="match status" value="1"/>
</dbReference>
<evidence type="ECO:0000259" key="9">
    <source>
        <dbReference type="Pfam" id="PF05010"/>
    </source>
</evidence>
<dbReference type="OrthoDB" id="10255048at2759"/>
<evidence type="ECO:0000256" key="6">
    <source>
        <dbReference type="ARBA" id="ARBA00023212"/>
    </source>
</evidence>
<dbReference type="PANTHER" id="PTHR13924:SF10">
    <property type="entry name" value="TRANSFORMING ACIDIC COILED-COIL PROTEIN, ISOFORM K"/>
    <property type="match status" value="1"/>
</dbReference>
<feature type="compositionally biased region" description="Polar residues" evidence="8">
    <location>
        <begin position="424"/>
        <end position="438"/>
    </location>
</feature>
<sequence length="1735" mass="190496">MSTKTLGEDKMDSTPNRSILQDKTNLISDTTHIKQSGKGLRNPVEKVSEVPSPTSKNLEKSVSKQTVSSDSCSFNSALQSSDTDATATADYDSAGESEFVLAPESHEQKENLNLTLLANSLDGIHIASPQSNSHPAHDCSLFAVKFTKSELSPQDQEELSSEPNSSIVESDQENEGSLSGIHNLSNVSVEEITVARTTPLEFLASVQNFENRRLSAARNLAESEEIDPNIDAFDLLESQLQAENPFNDSELSENNRSFSGIPNLSNVSFEEISITGITPLAFIASAENFENSQLAAKNATAAVETEEELIENRSQLEESPIDPRTLESSAESPVVCHNQAVFDKKDLIEKSPVKEFDPLPLKSTAESSVACNNQAVLDKKDSIKKSPLKEVTSCDEEFESPLQNTNSSPLNKCASPAPLELQQPVDSTSQDIKTSSSPVYHKAVSGESVVPNQSGIETKVESSVIPNPNLQGDSDLLQTTSHHKAGSDESVVQSSEIEIKFKSSEIPDPNLHIDSVATEINFLKEESKNLVEPITETKTNETVQVDSDLLQTTSSSIKSEDLVEGSVGTQQSNNETSNEETLKRLSLCDSKNNADELIDDSPANVSISKELSVTITDDLTQTVISDLLAKAANLSSPESQGLLNGSYKERNTPVNGNIESECNNSKLECPKAISPVNRVCDQVLATESNPSERLEVQSPENVIDVQTSCLDVSTKQLDISPVQTLTDVEKGDTLNNTSFSKEITDDKLISGEHTEVQNTTEVLNNAVDESICKEAVADGKTSLEFVENSSVNLNNYQETEKEVHHTITADFQEPLPKLDQIEAVTEVIVPENIVTELNGSIVKSQSSLQSSFIETARQEFSGEAKDLDQIETDKESGEIVPENIVTEVNGNIVAPPSLDTELNKNVIKSETNLQSPVETARQESCVEAKEDFVCERSELNASSTSLDESLPLLDAIDESFEARTEDKFENFNSDLKSSESKCAEQEKEIISTKFCVANLNKSDNDESERELNKSGTEEPISEATILDNKSAEKTDTGVLEPVANCLNQAPLNGPVTPVDDLKNNNYPVVESVDNSPKLIEAASFNLNNTTQIGEETSCGINAVIGNDNKSFSRKLDYVSAPQSVQTPTVDELKNKVSSELARDNLVEAFGKLSVEVRGDLLKENPSLKVEASNLPDCNTDLNDNSSLNQDFSEERLVEENCVVNVESKSERLSEDSKIAQIESLEPDCEKNENIEELNFDESLTEQALNLSREILLNSEDQMSDNFTVEMDNRMSSPAKTGGPKSNRVSFESNGLGNHAVGDDLDKTFEKQSESPTFDSTANSSEAGPITAEDFSIPASAFQFDLDSLPCGVRNPRLAGAGLTRNSLYVKFDPIVGKILANTENSPVHFLPPPTSERLVESSLERTPMKNPTLDEKLISITPCSTVGSGDANSSVTEQLDCSIDSVSNKTIENATLNKTDPDITQRVNSLSFEAESKQSSSSLTPQTNKLQTSKTTPRGTVVSQEYYLKELEKLQDLMSKQEQGYQEELNRSTEKMEKLQLEISTLRKELQSKEHEISTMKKEMQSKAKALSQSEVVLAEYERTISLLVAQNEADKKQLIQERDTVTTHLNNTEIAFNDVHQKYERSKLVIEEMKNTQDTLKASNQEYEKMLKAQEDKYNKLRSHVTGQLEKANQEMETMDRNHKDENDRLRARLRQAEIANKSLESAHEQKTKENKELTQILDELIGKVGADGV</sequence>
<feature type="region of interest" description="Disordered" evidence="8">
    <location>
        <begin position="1274"/>
        <end position="1302"/>
    </location>
</feature>
<accession>A0A482XNN5</accession>
<feature type="compositionally biased region" description="Polar residues" evidence="8">
    <location>
        <begin position="161"/>
        <end position="182"/>
    </location>
</feature>
<keyword evidence="11" id="KW-1185">Reference proteome</keyword>
<dbReference type="EMBL" id="QKKF02004189">
    <property type="protein sequence ID" value="RZF47482.1"/>
    <property type="molecule type" value="Genomic_DNA"/>
</dbReference>
<feature type="compositionally biased region" description="Polar residues" evidence="8">
    <location>
        <begin position="63"/>
        <end position="79"/>
    </location>
</feature>
<feature type="compositionally biased region" description="Low complexity" evidence="8">
    <location>
        <begin position="1471"/>
        <end position="1483"/>
    </location>
</feature>
<evidence type="ECO:0000256" key="8">
    <source>
        <dbReference type="SAM" id="MobiDB-lite"/>
    </source>
</evidence>
<dbReference type="GO" id="GO:0005856">
    <property type="term" value="C:cytoskeleton"/>
    <property type="evidence" value="ECO:0007669"/>
    <property type="project" value="UniProtKB-SubCell"/>
</dbReference>
<keyword evidence="4" id="KW-0597">Phosphoprotein</keyword>
<dbReference type="Pfam" id="PF05010">
    <property type="entry name" value="TACC_C"/>
    <property type="match status" value="1"/>
</dbReference>
<organism evidence="10 11">
    <name type="scientific">Laodelphax striatellus</name>
    <name type="common">Small brown planthopper</name>
    <name type="synonym">Delphax striatella</name>
    <dbReference type="NCBI Taxonomy" id="195883"/>
    <lineage>
        <taxon>Eukaryota</taxon>
        <taxon>Metazoa</taxon>
        <taxon>Ecdysozoa</taxon>
        <taxon>Arthropoda</taxon>
        <taxon>Hexapoda</taxon>
        <taxon>Insecta</taxon>
        <taxon>Pterygota</taxon>
        <taxon>Neoptera</taxon>
        <taxon>Paraneoptera</taxon>
        <taxon>Hemiptera</taxon>
        <taxon>Auchenorrhyncha</taxon>
        <taxon>Fulgoroidea</taxon>
        <taxon>Delphacidae</taxon>
        <taxon>Criomorphinae</taxon>
        <taxon>Laodelphax</taxon>
    </lineage>
</organism>
<keyword evidence="5 7" id="KW-0175">Coiled coil</keyword>
<proteinExistence type="inferred from homology"/>
<evidence type="ECO:0000256" key="2">
    <source>
        <dbReference type="ARBA" id="ARBA00009423"/>
    </source>
</evidence>
<evidence type="ECO:0000256" key="4">
    <source>
        <dbReference type="ARBA" id="ARBA00022553"/>
    </source>
</evidence>
<dbReference type="InterPro" id="IPR007707">
    <property type="entry name" value="TACC_C"/>
</dbReference>
<dbReference type="PANTHER" id="PTHR13924">
    <property type="entry name" value="TRANSFORMING ACIDIC COILED-COIL CONTAINING PROTEIN 1/2"/>
    <property type="match status" value="1"/>
</dbReference>
<feature type="compositionally biased region" description="Low complexity" evidence="8">
    <location>
        <begin position="80"/>
        <end position="91"/>
    </location>
</feature>
<reference evidence="10 11" key="1">
    <citation type="journal article" date="2017" name="Gigascience">
        <title>Genome sequence of the small brown planthopper, Laodelphax striatellus.</title>
        <authorList>
            <person name="Zhu J."/>
            <person name="Jiang F."/>
            <person name="Wang X."/>
            <person name="Yang P."/>
            <person name="Bao Y."/>
            <person name="Zhao W."/>
            <person name="Wang W."/>
            <person name="Lu H."/>
            <person name="Wang Q."/>
            <person name="Cui N."/>
            <person name="Li J."/>
            <person name="Chen X."/>
            <person name="Luo L."/>
            <person name="Yu J."/>
            <person name="Kang L."/>
            <person name="Cui F."/>
        </authorList>
    </citation>
    <scope>NUCLEOTIDE SEQUENCE [LARGE SCALE GENOMIC DNA]</scope>
    <source>
        <strain evidence="10">Lst14</strain>
    </source>
</reference>
<feature type="compositionally biased region" description="Polar residues" evidence="8">
    <location>
        <begin position="1484"/>
        <end position="1498"/>
    </location>
</feature>
<feature type="region of interest" description="Disordered" evidence="8">
    <location>
        <begin position="556"/>
        <end position="583"/>
    </location>
</feature>
<feature type="region of interest" description="Disordered" evidence="8">
    <location>
        <begin position="1"/>
        <end position="91"/>
    </location>
</feature>
<dbReference type="InParanoid" id="A0A482XNN5"/>
<feature type="compositionally biased region" description="Polar residues" evidence="8">
    <location>
        <begin position="13"/>
        <end position="34"/>
    </location>
</feature>
<evidence type="ECO:0000313" key="11">
    <source>
        <dbReference type="Proteomes" id="UP000291343"/>
    </source>
</evidence>
<gene>
    <name evidence="10" type="ORF">LSTR_LSTR007409</name>
</gene>
<comment type="similarity">
    <text evidence="2">Belongs to the TACC family.</text>
</comment>
<evidence type="ECO:0000256" key="5">
    <source>
        <dbReference type="ARBA" id="ARBA00023054"/>
    </source>
</evidence>
<feature type="region of interest" description="Disordered" evidence="8">
    <location>
        <begin position="152"/>
        <end position="182"/>
    </location>
</feature>
<protein>
    <recommendedName>
        <fullName evidence="9">Transforming acidic coiled-coil-containing protein C-terminal domain-containing protein</fullName>
    </recommendedName>
</protein>
<dbReference type="STRING" id="195883.A0A482XNN5"/>
<feature type="region of interest" description="Disordered" evidence="8">
    <location>
        <begin position="391"/>
        <end position="450"/>
    </location>
</feature>
<keyword evidence="3" id="KW-0963">Cytoplasm</keyword>
<feature type="coiled-coil region" evidence="7">
    <location>
        <begin position="1508"/>
        <end position="1563"/>
    </location>
</feature>
<feature type="compositionally biased region" description="Basic and acidic residues" evidence="8">
    <location>
        <begin position="1"/>
        <end position="12"/>
    </location>
</feature>
<dbReference type="Proteomes" id="UP000291343">
    <property type="component" value="Unassembled WGS sequence"/>
</dbReference>
<dbReference type="GO" id="GO:0007052">
    <property type="term" value="P:mitotic spindle organization"/>
    <property type="evidence" value="ECO:0007669"/>
    <property type="project" value="InterPro"/>
</dbReference>
<evidence type="ECO:0000256" key="1">
    <source>
        <dbReference type="ARBA" id="ARBA00004245"/>
    </source>
</evidence>
<dbReference type="GO" id="GO:0005737">
    <property type="term" value="C:cytoplasm"/>
    <property type="evidence" value="ECO:0007669"/>
    <property type="project" value="TreeGrafter"/>
</dbReference>
<name>A0A482XNN5_LAOST</name>
<feature type="compositionally biased region" description="Polar residues" evidence="8">
    <location>
        <begin position="401"/>
        <end position="410"/>
    </location>
</feature>
<feature type="compositionally biased region" description="Polar residues" evidence="8">
    <location>
        <begin position="1286"/>
        <end position="1295"/>
    </location>
</feature>
<feature type="domain" description="Transforming acidic coiled-coil-containing protein C-terminal" evidence="9">
    <location>
        <begin position="1538"/>
        <end position="1727"/>
    </location>
</feature>
<dbReference type="SMR" id="A0A482XNN5"/>
<evidence type="ECO:0000313" key="10">
    <source>
        <dbReference type="EMBL" id="RZF47482.1"/>
    </source>
</evidence>
<feature type="compositionally biased region" description="Polar residues" evidence="8">
    <location>
        <begin position="567"/>
        <end position="576"/>
    </location>
</feature>
<keyword evidence="6" id="KW-0206">Cytoskeleton</keyword>
<feature type="region of interest" description="Disordered" evidence="8">
    <location>
        <begin position="307"/>
        <end position="332"/>
    </location>
</feature>
<feature type="region of interest" description="Disordered" evidence="8">
    <location>
        <begin position="1471"/>
        <end position="1498"/>
    </location>
</feature>
<comment type="caution">
    <text evidence="10">The sequence shown here is derived from an EMBL/GenBank/DDBJ whole genome shotgun (WGS) entry which is preliminary data.</text>
</comment>
<dbReference type="InterPro" id="IPR039915">
    <property type="entry name" value="TACC"/>
</dbReference>
<comment type="subcellular location">
    <subcellularLocation>
        <location evidence="1">Cytoplasm</location>
        <location evidence="1">Cytoskeleton</location>
    </subcellularLocation>
</comment>